<dbReference type="Pfam" id="PF10065">
    <property type="entry name" value="DUF2303"/>
    <property type="match status" value="1"/>
</dbReference>
<dbReference type="InterPro" id="IPR019276">
    <property type="entry name" value="DUF2303"/>
</dbReference>
<dbReference type="RefSeq" id="WP_127732646.1">
    <property type="nucleotide sequence ID" value="NZ_SACP01000023.1"/>
</dbReference>
<evidence type="ECO:0000313" key="1">
    <source>
        <dbReference type="EMBL" id="RVU15207.1"/>
    </source>
</evidence>
<evidence type="ECO:0000313" key="2">
    <source>
        <dbReference type="Proteomes" id="UP000286997"/>
    </source>
</evidence>
<sequence>MASSQGHTTLHTGEAEAIRTIADLATAGQKPDVMILDVPDLGPGLPKQVPVLVRPGQRLDSVKALIEEYRTLPARRTGTAKVTTLDSFIALINRHKDEGSAVFAKTDWPGPTLTAVLDYHAVDGGPRHGEHRIAYAFPITPEFKAWIDANNQKMTQGDFAAFLEEHAAELAAPFDAEVVSYERLFKAKFAAPNELIDLARSLEIFVSAQVKNSVRLQSGEGEIVFREEHVDGKGETIVVPGIFMIQLRSFVDGDHVRIPARLRYRVAGGAITWSFQLYRWEDELRSRVTQDLMRVAEETALPTFEGAPEAALR</sequence>
<protein>
    <submittedName>
        <fullName evidence="1">DUF2303 family protein</fullName>
    </submittedName>
</protein>
<dbReference type="EMBL" id="SACP01000023">
    <property type="protein sequence ID" value="RVU15207.1"/>
    <property type="molecule type" value="Genomic_DNA"/>
</dbReference>
<dbReference type="OrthoDB" id="7346200at2"/>
<dbReference type="AlphaFoldDB" id="A0A3S2VKT3"/>
<gene>
    <name evidence="1" type="ORF">EOE48_20585</name>
</gene>
<organism evidence="1 2">
    <name type="scientific">Methylobacterium oryzihabitans</name>
    <dbReference type="NCBI Taxonomy" id="2499852"/>
    <lineage>
        <taxon>Bacteria</taxon>
        <taxon>Pseudomonadati</taxon>
        <taxon>Pseudomonadota</taxon>
        <taxon>Alphaproteobacteria</taxon>
        <taxon>Hyphomicrobiales</taxon>
        <taxon>Methylobacteriaceae</taxon>
        <taxon>Methylobacterium</taxon>
    </lineage>
</organism>
<proteinExistence type="predicted"/>
<keyword evidence="2" id="KW-1185">Reference proteome</keyword>
<dbReference type="Proteomes" id="UP000286997">
    <property type="component" value="Unassembled WGS sequence"/>
</dbReference>
<comment type="caution">
    <text evidence="1">The sequence shown here is derived from an EMBL/GenBank/DDBJ whole genome shotgun (WGS) entry which is preliminary data.</text>
</comment>
<reference evidence="1 2" key="1">
    <citation type="submission" date="2019-01" db="EMBL/GenBank/DDBJ databases">
        <authorList>
            <person name="Chen W.-M."/>
        </authorList>
    </citation>
    <scope>NUCLEOTIDE SEQUENCE [LARGE SCALE GENOMIC DNA]</scope>
    <source>
        <strain evidence="1 2">TER-1</strain>
    </source>
</reference>
<accession>A0A3S2VKT3</accession>
<name>A0A3S2VKT3_9HYPH</name>